<sequence>MRFTLGFVIVAFYSTLVSCQPTSIWDWFPFGPLTPSNSQTTCKLRVYQGKTPLGYLSATRNSHGEYGTLQDSPSEAVSVTFSASRSNSKELSLRVVGAGADMPMFGGIIGFTTSNDNLAAGTHHYAYVGLTPQTPSGFDKIQNFERKVQSAIWSFDLTTKRLAPQWINTNKAMPKNYLLHVADEKALVFTADKAEFGKVLNVTFSEVTLNCVA</sequence>
<feature type="signal peptide" evidence="1">
    <location>
        <begin position="1"/>
        <end position="19"/>
    </location>
</feature>
<proteinExistence type="predicted"/>
<comment type="caution">
    <text evidence="2">The sequence shown here is derived from an EMBL/GenBank/DDBJ whole genome shotgun (WGS) entry which is preliminary data.</text>
</comment>
<dbReference type="Proteomes" id="UP000663853">
    <property type="component" value="Unassembled WGS sequence"/>
</dbReference>
<evidence type="ECO:0000313" key="3">
    <source>
        <dbReference type="Proteomes" id="UP000663853"/>
    </source>
</evidence>
<name>A0A8H3D3B7_9AGAM</name>
<gene>
    <name evidence="2" type="ORF">RDB_LOCUS130552</name>
</gene>
<evidence type="ECO:0000313" key="2">
    <source>
        <dbReference type="EMBL" id="CAE6512085.1"/>
    </source>
</evidence>
<dbReference type="EMBL" id="CAJMXA010003698">
    <property type="protein sequence ID" value="CAE6512085.1"/>
    <property type="molecule type" value="Genomic_DNA"/>
</dbReference>
<evidence type="ECO:0000256" key="1">
    <source>
        <dbReference type="SAM" id="SignalP"/>
    </source>
</evidence>
<protein>
    <submittedName>
        <fullName evidence="2">Uncharacterized protein</fullName>
    </submittedName>
</protein>
<feature type="chain" id="PRO_5034541813" evidence="1">
    <location>
        <begin position="20"/>
        <end position="213"/>
    </location>
</feature>
<accession>A0A8H3D3B7</accession>
<organism evidence="2 3">
    <name type="scientific">Rhizoctonia solani</name>
    <dbReference type="NCBI Taxonomy" id="456999"/>
    <lineage>
        <taxon>Eukaryota</taxon>
        <taxon>Fungi</taxon>
        <taxon>Dikarya</taxon>
        <taxon>Basidiomycota</taxon>
        <taxon>Agaricomycotina</taxon>
        <taxon>Agaricomycetes</taxon>
        <taxon>Cantharellales</taxon>
        <taxon>Ceratobasidiaceae</taxon>
        <taxon>Rhizoctonia</taxon>
    </lineage>
</organism>
<dbReference type="PROSITE" id="PS51257">
    <property type="entry name" value="PROKAR_LIPOPROTEIN"/>
    <property type="match status" value="1"/>
</dbReference>
<keyword evidence="1" id="KW-0732">Signal</keyword>
<reference evidence="2" key="1">
    <citation type="submission" date="2021-01" db="EMBL/GenBank/DDBJ databases">
        <authorList>
            <person name="Kaushik A."/>
        </authorList>
    </citation>
    <scope>NUCLEOTIDE SEQUENCE</scope>
    <source>
        <strain evidence="2">AG6-10EEA</strain>
    </source>
</reference>
<dbReference type="AlphaFoldDB" id="A0A8H3D3B7"/>